<keyword evidence="3" id="KW-0261">Viral envelope protein</keyword>
<feature type="coiled-coil region" evidence="1">
    <location>
        <begin position="231"/>
        <end position="258"/>
    </location>
</feature>
<keyword evidence="3" id="KW-0946">Virion</keyword>
<dbReference type="InterPro" id="IPR022048">
    <property type="entry name" value="Envelope_fusion-like"/>
</dbReference>
<evidence type="ECO:0000313" key="4">
    <source>
        <dbReference type="Proteomes" id="UP000240726"/>
    </source>
</evidence>
<organism evidence="3 4">
    <name type="scientific">Plutella xylostella multiple nucleopolyhedrovirus</name>
    <dbReference type="NCBI Taxonomy" id="379891"/>
    <lineage>
        <taxon>Viruses</taxon>
        <taxon>Viruses incertae sedis</taxon>
        <taxon>Naldaviricetes</taxon>
        <taxon>Lefavirales</taxon>
        <taxon>Baculoviridae</taxon>
        <taxon>Alphabaculovirus</taxon>
        <taxon>Alphabaculovirus aucalifornicae</taxon>
    </lineage>
</organism>
<evidence type="ECO:0000256" key="1">
    <source>
        <dbReference type="SAM" id="Coils"/>
    </source>
</evidence>
<dbReference type="EMBL" id="DQ457003">
    <property type="protein sequence ID" value="ABE68408.1"/>
    <property type="molecule type" value="Genomic_DNA"/>
</dbReference>
<keyword evidence="2" id="KW-0472">Membrane</keyword>
<dbReference type="Pfam" id="PF12259">
    <property type="entry name" value="Baculo_F"/>
    <property type="match status" value="1"/>
</dbReference>
<keyword evidence="1" id="KW-0175">Coiled coil</keyword>
<evidence type="ECO:0000256" key="2">
    <source>
        <dbReference type="SAM" id="Phobius"/>
    </source>
</evidence>
<reference evidence="3 4" key="1">
    <citation type="journal article" date="2007" name="Virus Genes">
        <title>Genomic sequence analysis of a nucleopolyhedrovirus isolated from the diamondback moth, Plutella xylostella.</title>
        <authorList>
            <person name="Harrison R.L."/>
            <person name="Lynn D.E."/>
        </authorList>
    </citation>
    <scope>NUCLEOTIDE SEQUENCE [LARGE SCALE GENOMIC DNA]</scope>
    <source>
        <strain evidence="3">CL3</strain>
    </source>
</reference>
<protein>
    <submittedName>
        <fullName evidence="3">Copia-like envelope protein</fullName>
    </submittedName>
</protein>
<proteinExistence type="predicted"/>
<feature type="transmembrane region" description="Helical" evidence="2">
    <location>
        <begin position="591"/>
        <end position="614"/>
    </location>
</feature>
<dbReference type="GO" id="GO:0019031">
    <property type="term" value="C:viral envelope"/>
    <property type="evidence" value="ECO:0007669"/>
    <property type="project" value="UniProtKB-KW"/>
</dbReference>
<evidence type="ECO:0000313" key="3">
    <source>
        <dbReference type="EMBL" id="ABE68408.1"/>
    </source>
</evidence>
<name>Q0GYK0_9ABAC</name>
<keyword evidence="2" id="KW-1133">Transmembrane helix</keyword>
<dbReference type="Proteomes" id="UP000240726">
    <property type="component" value="Segment"/>
</dbReference>
<sequence>MLACKFSQYQAFIMDGVKLLGTCALIILLSTTSTVVGRDRITFTPIEDSAGLMFERMYGLRHHTDDRFVFVKKFNFVSVLQELNNIKSKIELYEAQVSTCTNVRQIKQNRSSIIKARIENQLQFLTQLNKNLITYSVESSILSNDVLDNIDLEYDDSGEFDVYDEYEQPSHWSNMTVSDAQALLRNPPKDRVMFLDTVTTSDVSSKYEEYINCIVSNRTVENECMFLANMMNVLNDKLDDAAALAKMLERIVKQTRKNKLNISNTVIDDDTLLTEMKKLVQTLYNQNRVWVVDFNKDMNSYFDLSQAYKLHLYVDLNTVIMFITMPLLKSTAVSFNLYRVMTVPFCRGKMCLLIISGNEYFGITDSKNYYVPVSDNFKQDCQEFTGYNEFLCPETEPIATMNSKVCEIEMFMGRYSDDVDNMCDIRVANYNPKKAYVNTLIDYRKWLYIFPNTTVSVHYYCHDALVEVDTKVSPGVGVMFSTMAQTCSIRITYDVTITVDSRFYVSHSTTYWPKKKFNFNNYIDQMLLEKATTSFIPTVDNFTRPVLLQLPHKFHIKDYTSTPHHFFHQSKIYTNSAAPDEDSQDDSNTTVVIIAIVAAMLLFCGLLLFLFCCIKKRCHQSNNVVVQYKNNNEFVTICNNLEDNRAYINLPNEYDSDDMPKPLYPLLGFNDDLLKDDKPVLYPMIIERIK</sequence>
<keyword evidence="2" id="KW-0812">Transmembrane</keyword>
<accession>Q0GYK0</accession>